<dbReference type="EMBL" id="MSCN01000001">
    <property type="protein sequence ID" value="PQJ79085.1"/>
    <property type="molecule type" value="Genomic_DNA"/>
</dbReference>
<sequence>MELKILIVEDEINSQELLKNLLIENCESITITGVCESVKKAIQLINENKPDLVFLDIELQDGSGFKVLNNFDEQHFYTVLVTGYDNYGIEAVKKSVLDYILKPYAVEEIINIVDKTRKKIDFLKPLKILKNNNKVNLKNDKITIKTSKKTTTILLEEIVIIEAFDPYTKLLLTEDRILISELRLKDMILILPNFFNQIHRSYIINLNFVKEWDRGRGGKVFMKNGDIIPISYRNKKEFIKQFSLFKSF</sequence>
<dbReference type="SMART" id="SM00850">
    <property type="entry name" value="LytTR"/>
    <property type="match status" value="1"/>
</dbReference>
<dbReference type="Gene3D" id="3.40.50.2300">
    <property type="match status" value="1"/>
</dbReference>
<evidence type="ECO:0000256" key="1">
    <source>
        <dbReference type="PROSITE-ProRule" id="PRU00169"/>
    </source>
</evidence>
<evidence type="ECO:0008006" key="6">
    <source>
        <dbReference type="Google" id="ProtNLM"/>
    </source>
</evidence>
<dbReference type="SUPFAM" id="SSF52172">
    <property type="entry name" value="CheY-like"/>
    <property type="match status" value="1"/>
</dbReference>
<dbReference type="InterPro" id="IPR011006">
    <property type="entry name" value="CheY-like_superfamily"/>
</dbReference>
<dbReference type="GO" id="GO:0000156">
    <property type="term" value="F:phosphorelay response regulator activity"/>
    <property type="evidence" value="ECO:0007669"/>
    <property type="project" value="InterPro"/>
</dbReference>
<feature type="domain" description="Response regulatory" evidence="2">
    <location>
        <begin position="4"/>
        <end position="117"/>
    </location>
</feature>
<accession>A0A2S7WNA1</accession>
<comment type="caution">
    <text evidence="4">The sequence shown here is derived from an EMBL/GenBank/DDBJ whole genome shotgun (WGS) entry which is preliminary data.</text>
</comment>
<dbReference type="AlphaFoldDB" id="A0A2S7WNA1"/>
<evidence type="ECO:0000259" key="3">
    <source>
        <dbReference type="PROSITE" id="PS50930"/>
    </source>
</evidence>
<dbReference type="PROSITE" id="PS50110">
    <property type="entry name" value="RESPONSE_REGULATORY"/>
    <property type="match status" value="1"/>
</dbReference>
<dbReference type="OrthoDB" id="2168082at2"/>
<gene>
    <name evidence="4" type="ORF">BTO18_07835</name>
</gene>
<feature type="domain" description="HTH LytTR-type" evidence="3">
    <location>
        <begin position="142"/>
        <end position="244"/>
    </location>
</feature>
<dbReference type="InterPro" id="IPR001789">
    <property type="entry name" value="Sig_transdc_resp-reg_receiver"/>
</dbReference>
<dbReference type="GO" id="GO:0003677">
    <property type="term" value="F:DNA binding"/>
    <property type="evidence" value="ECO:0007669"/>
    <property type="project" value="InterPro"/>
</dbReference>
<protein>
    <recommendedName>
        <fullName evidence="6">DNA-binding response regulator</fullName>
    </recommendedName>
</protein>
<dbReference type="Pfam" id="PF04397">
    <property type="entry name" value="LytTR"/>
    <property type="match status" value="1"/>
</dbReference>
<evidence type="ECO:0000313" key="5">
    <source>
        <dbReference type="Proteomes" id="UP000238882"/>
    </source>
</evidence>
<dbReference type="PROSITE" id="PS50930">
    <property type="entry name" value="HTH_LYTTR"/>
    <property type="match status" value="1"/>
</dbReference>
<dbReference type="RefSeq" id="WP_105015690.1">
    <property type="nucleotide sequence ID" value="NZ_MSCN01000001.1"/>
</dbReference>
<reference evidence="4 5" key="1">
    <citation type="submission" date="2016-12" db="EMBL/GenBank/DDBJ databases">
        <title>Trade-off between light-utilization and light-protection in marine flavobacteria.</title>
        <authorList>
            <person name="Kumagai Y."/>
            <person name="Yoshizawa S."/>
            <person name="Kogure K."/>
            <person name="Iwasaki W."/>
        </authorList>
    </citation>
    <scope>NUCLEOTIDE SEQUENCE [LARGE SCALE GENOMIC DNA]</scope>
    <source>
        <strain evidence="4 5">NBRC 108759</strain>
    </source>
</reference>
<dbReference type="PANTHER" id="PTHR37299:SF1">
    <property type="entry name" value="STAGE 0 SPORULATION PROTEIN A HOMOLOG"/>
    <property type="match status" value="1"/>
</dbReference>
<evidence type="ECO:0000313" key="4">
    <source>
        <dbReference type="EMBL" id="PQJ79085.1"/>
    </source>
</evidence>
<feature type="modified residue" description="4-aspartylphosphate" evidence="1">
    <location>
        <position position="56"/>
    </location>
</feature>
<keyword evidence="5" id="KW-1185">Reference proteome</keyword>
<keyword evidence="1" id="KW-0597">Phosphoprotein</keyword>
<proteinExistence type="predicted"/>
<dbReference type="PANTHER" id="PTHR37299">
    <property type="entry name" value="TRANSCRIPTIONAL REGULATOR-RELATED"/>
    <property type="match status" value="1"/>
</dbReference>
<dbReference type="SMART" id="SM00448">
    <property type="entry name" value="REC"/>
    <property type="match status" value="1"/>
</dbReference>
<dbReference type="Proteomes" id="UP000238882">
    <property type="component" value="Unassembled WGS sequence"/>
</dbReference>
<dbReference type="InterPro" id="IPR046947">
    <property type="entry name" value="LytR-like"/>
</dbReference>
<organism evidence="4 5">
    <name type="scientific">Polaribacter porphyrae</name>
    <dbReference type="NCBI Taxonomy" id="1137780"/>
    <lineage>
        <taxon>Bacteria</taxon>
        <taxon>Pseudomonadati</taxon>
        <taxon>Bacteroidota</taxon>
        <taxon>Flavobacteriia</taxon>
        <taxon>Flavobacteriales</taxon>
        <taxon>Flavobacteriaceae</taxon>
    </lineage>
</organism>
<name>A0A2S7WNA1_9FLAO</name>
<evidence type="ECO:0000259" key="2">
    <source>
        <dbReference type="PROSITE" id="PS50110"/>
    </source>
</evidence>
<dbReference type="Gene3D" id="2.40.50.1020">
    <property type="entry name" value="LytTr DNA-binding domain"/>
    <property type="match status" value="1"/>
</dbReference>
<dbReference type="Pfam" id="PF00072">
    <property type="entry name" value="Response_reg"/>
    <property type="match status" value="1"/>
</dbReference>
<dbReference type="InterPro" id="IPR007492">
    <property type="entry name" value="LytTR_DNA-bd_dom"/>
</dbReference>